<comment type="caution">
    <text evidence="1">The sequence shown here is derived from an EMBL/GenBank/DDBJ whole genome shotgun (WGS) entry which is preliminary data.</text>
</comment>
<keyword evidence="2" id="KW-1185">Reference proteome</keyword>
<protein>
    <submittedName>
        <fullName evidence="1">Uncharacterized protein</fullName>
    </submittedName>
</protein>
<dbReference type="OrthoDB" id="2910645at2759"/>
<accession>A0A8H6XGJ6</accession>
<proteinExistence type="predicted"/>
<name>A0A8H6XGJ6_9AGAR</name>
<reference evidence="1" key="1">
    <citation type="submission" date="2020-05" db="EMBL/GenBank/DDBJ databases">
        <title>Mycena genomes resolve the evolution of fungal bioluminescence.</title>
        <authorList>
            <person name="Tsai I.J."/>
        </authorList>
    </citation>
    <scope>NUCLEOTIDE SEQUENCE</scope>
    <source>
        <strain evidence="1">160909Yilan</strain>
    </source>
</reference>
<dbReference type="Proteomes" id="UP000623467">
    <property type="component" value="Unassembled WGS sequence"/>
</dbReference>
<evidence type="ECO:0000313" key="1">
    <source>
        <dbReference type="EMBL" id="KAF7341085.1"/>
    </source>
</evidence>
<evidence type="ECO:0000313" key="2">
    <source>
        <dbReference type="Proteomes" id="UP000623467"/>
    </source>
</evidence>
<dbReference type="AlphaFoldDB" id="A0A8H6XGJ6"/>
<organism evidence="1 2">
    <name type="scientific">Mycena sanguinolenta</name>
    <dbReference type="NCBI Taxonomy" id="230812"/>
    <lineage>
        <taxon>Eukaryota</taxon>
        <taxon>Fungi</taxon>
        <taxon>Dikarya</taxon>
        <taxon>Basidiomycota</taxon>
        <taxon>Agaricomycotina</taxon>
        <taxon>Agaricomycetes</taxon>
        <taxon>Agaricomycetidae</taxon>
        <taxon>Agaricales</taxon>
        <taxon>Marasmiineae</taxon>
        <taxon>Mycenaceae</taxon>
        <taxon>Mycena</taxon>
    </lineage>
</organism>
<sequence length="596" mass="66056">MTHKLRSDTTVFAVGFLLNHDEIAELAKRALSDDFLANHGDDVVLAFKWHLRDHACEALVTDRRERFLVAIHFYPWVLGEPAPSELADIPLERRELWNQRYGRFAPECTYAEASLPYPLQRLGGTRVLSVGLHQAGCPNSRSWRTPRSREAESVSQGVDIGCVLSYPTQLPLLSRATVVVEILSGFLSVIRGLGTVTSLRPRWSVRGYRFAHIYLSRLSYPVATTMKDLTSLAEEASAIAAALSRLQTSAAEDLAKVKAQAEQLAAELTELVEGKLFHATRLTAAPQLRYSACPDPEYVPGLPPAYLRRVFRNVQPPDSPGVLYESMVDRLACAFFAHYFPPTHQFLLQPQHTFRRVAPEDANAVQGHWSITANDGEGSSRMDLSAATVASAVEDSLEMEFSFTDPQASSSPPRRFAIPKPRADGPSQLAGVGLDVHDRFVDTTPSGLRKPDISVVYQGIPSQSDPKLVEQYIGLPTDVTAPAVEVPVAMGESKLKDQNAAVRQLIRYAKDFSRDVSPDMRFFAFALRDSGLEVAMYRFAGDSGTDLEPILLSPASQQPWFPVYHEAVHREMCSFSAEVQSSWQKHGLCWAYDAEV</sequence>
<gene>
    <name evidence="1" type="ORF">MSAN_02094600</name>
</gene>
<dbReference type="EMBL" id="JACAZH010000028">
    <property type="protein sequence ID" value="KAF7341085.1"/>
    <property type="molecule type" value="Genomic_DNA"/>
</dbReference>